<feature type="compositionally biased region" description="Polar residues" evidence="1">
    <location>
        <begin position="51"/>
        <end position="67"/>
    </location>
</feature>
<keyword evidence="2" id="KW-0812">Transmembrane</keyword>
<evidence type="ECO:0000256" key="1">
    <source>
        <dbReference type="SAM" id="MobiDB-lite"/>
    </source>
</evidence>
<dbReference type="HOGENOM" id="CLU_555730_0_0_1"/>
<feature type="region of interest" description="Disordered" evidence="1">
    <location>
        <begin position="1"/>
        <end position="78"/>
    </location>
</feature>
<accession>A0A0C3QAI7</accession>
<evidence type="ECO:0000256" key="2">
    <source>
        <dbReference type="SAM" id="Phobius"/>
    </source>
</evidence>
<feature type="transmembrane region" description="Helical" evidence="2">
    <location>
        <begin position="110"/>
        <end position="127"/>
    </location>
</feature>
<evidence type="ECO:0000313" key="4">
    <source>
        <dbReference type="Proteomes" id="UP000054248"/>
    </source>
</evidence>
<keyword evidence="2" id="KW-1133">Transmembrane helix</keyword>
<dbReference type="EMBL" id="KN823011">
    <property type="protein sequence ID" value="KIO27290.1"/>
    <property type="molecule type" value="Genomic_DNA"/>
</dbReference>
<dbReference type="OrthoDB" id="3198553at2759"/>
<organism evidence="3 4">
    <name type="scientific">Tulasnella calospora MUT 4182</name>
    <dbReference type="NCBI Taxonomy" id="1051891"/>
    <lineage>
        <taxon>Eukaryota</taxon>
        <taxon>Fungi</taxon>
        <taxon>Dikarya</taxon>
        <taxon>Basidiomycota</taxon>
        <taxon>Agaricomycotina</taxon>
        <taxon>Agaricomycetes</taxon>
        <taxon>Cantharellales</taxon>
        <taxon>Tulasnellaceae</taxon>
        <taxon>Tulasnella</taxon>
    </lineage>
</organism>
<reference evidence="3 4" key="1">
    <citation type="submission" date="2014-04" db="EMBL/GenBank/DDBJ databases">
        <authorList>
            <consortium name="DOE Joint Genome Institute"/>
            <person name="Kuo A."/>
            <person name="Girlanda M."/>
            <person name="Perotto S."/>
            <person name="Kohler A."/>
            <person name="Nagy L.G."/>
            <person name="Floudas D."/>
            <person name="Copeland A."/>
            <person name="Barry K.W."/>
            <person name="Cichocki N."/>
            <person name="Veneault-Fourrey C."/>
            <person name="LaButti K."/>
            <person name="Lindquist E.A."/>
            <person name="Lipzen A."/>
            <person name="Lundell T."/>
            <person name="Morin E."/>
            <person name="Murat C."/>
            <person name="Sun H."/>
            <person name="Tunlid A."/>
            <person name="Henrissat B."/>
            <person name="Grigoriev I.V."/>
            <person name="Hibbett D.S."/>
            <person name="Martin F."/>
            <person name="Nordberg H.P."/>
            <person name="Cantor M.N."/>
            <person name="Hua S.X."/>
        </authorList>
    </citation>
    <scope>NUCLEOTIDE SEQUENCE [LARGE SCALE GENOMIC DNA]</scope>
    <source>
        <strain evidence="3 4">MUT 4182</strain>
    </source>
</reference>
<keyword evidence="2" id="KW-0472">Membrane</keyword>
<feature type="transmembrane region" description="Helical" evidence="2">
    <location>
        <begin position="213"/>
        <end position="235"/>
    </location>
</feature>
<feature type="transmembrane region" description="Helical" evidence="2">
    <location>
        <begin position="147"/>
        <end position="177"/>
    </location>
</feature>
<name>A0A0C3QAI7_9AGAM</name>
<gene>
    <name evidence="3" type="ORF">M407DRAFT_23468</name>
</gene>
<sequence>MDSWEDTSKEALLATNSRVPSSYRPPSPSQPRSRPPSSLANRISREIKGVSETNLFGPQRNDQSSIYPSGLSEKPASEGRRELFLKGPMSKTRPAKPTGSFAALEPIVRPAIYFLIGIILAFGHHQFNTWAEGRTVGTNPSIPQEWVFRIGTAFAIAFQTILASSLAFVTCQLLWFYTRRQHMSMIDINTLYQVERRDLAATVLSDAIFRSPLLVTATLLSFLLPITAVFTPASLGVTTSSFDVLRPCQVSAANFSVNQAPTLFRHNATAGNYLGGPTSSIQRLADSTFAGQSIPPLPQYCGKNCTYQTSIDSMTFQCERNVPLPAGHLGDTELSNLGPGTRVFWNASMAGPEADPPSPFYVGWQTGAMSRHFDGSVGTNGSALCTPTKAHYDFTVRTINGEQFVSYNMTPTGPLKSTTTATTGEAAEEGYIALQVGAVTLAARSRLLGVVSWLYYPVARVNIYNDSSPVLLSSFLNVSDTDAASERGSQA</sequence>
<protein>
    <submittedName>
        <fullName evidence="3">Uncharacterized protein</fullName>
    </submittedName>
</protein>
<dbReference type="Proteomes" id="UP000054248">
    <property type="component" value="Unassembled WGS sequence"/>
</dbReference>
<proteinExistence type="predicted"/>
<dbReference type="AlphaFoldDB" id="A0A0C3QAI7"/>
<dbReference type="STRING" id="1051891.A0A0C3QAI7"/>
<reference evidence="4" key="2">
    <citation type="submission" date="2015-01" db="EMBL/GenBank/DDBJ databases">
        <title>Evolutionary Origins and Diversification of the Mycorrhizal Mutualists.</title>
        <authorList>
            <consortium name="DOE Joint Genome Institute"/>
            <consortium name="Mycorrhizal Genomics Consortium"/>
            <person name="Kohler A."/>
            <person name="Kuo A."/>
            <person name="Nagy L.G."/>
            <person name="Floudas D."/>
            <person name="Copeland A."/>
            <person name="Barry K.W."/>
            <person name="Cichocki N."/>
            <person name="Veneault-Fourrey C."/>
            <person name="LaButti K."/>
            <person name="Lindquist E.A."/>
            <person name="Lipzen A."/>
            <person name="Lundell T."/>
            <person name="Morin E."/>
            <person name="Murat C."/>
            <person name="Riley R."/>
            <person name="Ohm R."/>
            <person name="Sun H."/>
            <person name="Tunlid A."/>
            <person name="Henrissat B."/>
            <person name="Grigoriev I.V."/>
            <person name="Hibbett D.S."/>
            <person name="Martin F."/>
        </authorList>
    </citation>
    <scope>NUCLEOTIDE SEQUENCE [LARGE SCALE GENOMIC DNA]</scope>
    <source>
        <strain evidence="4">MUT 4182</strain>
    </source>
</reference>
<keyword evidence="4" id="KW-1185">Reference proteome</keyword>
<evidence type="ECO:0000313" key="3">
    <source>
        <dbReference type="EMBL" id="KIO27290.1"/>
    </source>
</evidence>